<evidence type="ECO:0000256" key="5">
    <source>
        <dbReference type="ARBA" id="ARBA00017893"/>
    </source>
</evidence>
<comment type="caution">
    <text evidence="24">The sequence shown here is derived from an EMBL/GenBank/DDBJ whole genome shotgun (WGS) entry which is preliminary data.</text>
</comment>
<evidence type="ECO:0000313" key="25">
    <source>
        <dbReference type="Proteomes" id="UP001630127"/>
    </source>
</evidence>
<keyword evidence="25" id="KW-1185">Reference proteome</keyword>
<evidence type="ECO:0000256" key="21">
    <source>
        <dbReference type="PROSITE-ProRule" id="PRU00471"/>
    </source>
</evidence>
<comment type="subcellular location">
    <subcellularLocation>
        <location evidence="3">Chromosome</location>
    </subcellularLocation>
    <subcellularLocation>
        <location evidence="2">Nucleus</location>
    </subcellularLocation>
</comment>
<evidence type="ECO:0000256" key="3">
    <source>
        <dbReference type="ARBA" id="ARBA00004286"/>
    </source>
</evidence>
<dbReference type="GO" id="GO:0046872">
    <property type="term" value="F:metal ion binding"/>
    <property type="evidence" value="ECO:0007669"/>
    <property type="project" value="UniProtKB-UniRule"/>
</dbReference>
<evidence type="ECO:0000256" key="6">
    <source>
        <dbReference type="ARBA" id="ARBA00022454"/>
    </source>
</evidence>
<dbReference type="PANTHER" id="PTHR18867">
    <property type="entry name" value="RAD50"/>
    <property type="match status" value="1"/>
</dbReference>
<evidence type="ECO:0000256" key="13">
    <source>
        <dbReference type="ARBA" id="ARBA00022842"/>
    </source>
</evidence>
<keyword evidence="13" id="KW-0460">Magnesium</keyword>
<feature type="binding site" evidence="21">
    <location>
        <position position="698"/>
    </location>
    <ligand>
        <name>Zn(2+)</name>
        <dbReference type="ChEBI" id="CHEBI:29105"/>
    </ligand>
</feature>
<comment type="cofactor">
    <cofactor evidence="1">
        <name>Zn(2+)</name>
        <dbReference type="ChEBI" id="CHEBI:29105"/>
    </cofactor>
</comment>
<evidence type="ECO:0000256" key="10">
    <source>
        <dbReference type="ARBA" id="ARBA00022801"/>
    </source>
</evidence>
<evidence type="ECO:0000256" key="16">
    <source>
        <dbReference type="ARBA" id="ARBA00023242"/>
    </source>
</evidence>
<dbReference type="PROSITE" id="PS51131">
    <property type="entry name" value="ZN_HOOK"/>
    <property type="match status" value="1"/>
</dbReference>
<evidence type="ECO:0000256" key="20">
    <source>
        <dbReference type="ARBA" id="ARBA00064981"/>
    </source>
</evidence>
<dbReference type="GO" id="GO:0005694">
    <property type="term" value="C:chromosome"/>
    <property type="evidence" value="ECO:0007669"/>
    <property type="project" value="UniProtKB-SubCell"/>
</dbReference>
<dbReference type="InterPro" id="IPR027417">
    <property type="entry name" value="P-loop_NTPase"/>
</dbReference>
<dbReference type="Proteomes" id="UP001630127">
    <property type="component" value="Unassembled WGS sequence"/>
</dbReference>
<keyword evidence="11 21" id="KW-0862">Zinc</keyword>
<dbReference type="Pfam" id="PF04423">
    <property type="entry name" value="Rad50_zn_hook"/>
    <property type="match status" value="1"/>
</dbReference>
<dbReference type="InterPro" id="IPR038729">
    <property type="entry name" value="Rad50/SbcC_AAA"/>
</dbReference>
<dbReference type="GO" id="GO:0016787">
    <property type="term" value="F:hydrolase activity"/>
    <property type="evidence" value="ECO:0007669"/>
    <property type="project" value="UniProtKB-KW"/>
</dbReference>
<evidence type="ECO:0000256" key="14">
    <source>
        <dbReference type="ARBA" id="ARBA00023054"/>
    </source>
</evidence>
<evidence type="ECO:0000313" key="24">
    <source>
        <dbReference type="EMBL" id="KAL3506479.1"/>
    </source>
</evidence>
<evidence type="ECO:0000256" key="17">
    <source>
        <dbReference type="ARBA" id="ARBA00023254"/>
    </source>
</evidence>
<evidence type="ECO:0000256" key="19">
    <source>
        <dbReference type="ARBA" id="ARBA00049360"/>
    </source>
</evidence>
<dbReference type="GO" id="GO:0051321">
    <property type="term" value="P:meiotic cell cycle"/>
    <property type="evidence" value="ECO:0007669"/>
    <property type="project" value="UniProtKB-KW"/>
</dbReference>
<dbReference type="GO" id="GO:0005524">
    <property type="term" value="F:ATP binding"/>
    <property type="evidence" value="ECO:0007669"/>
    <property type="project" value="UniProtKB-KW"/>
</dbReference>
<feature type="coiled-coil region" evidence="22">
    <location>
        <begin position="760"/>
        <end position="953"/>
    </location>
</feature>
<dbReference type="PANTHER" id="PTHR18867:SF12">
    <property type="entry name" value="DNA REPAIR PROTEIN RAD50"/>
    <property type="match status" value="1"/>
</dbReference>
<dbReference type="GO" id="GO:0006281">
    <property type="term" value="P:DNA repair"/>
    <property type="evidence" value="ECO:0007669"/>
    <property type="project" value="UniProtKB-KW"/>
</dbReference>
<dbReference type="FunFam" id="3.40.50.300:FF:004267">
    <property type="entry name" value="Os02g0497500 protein"/>
    <property type="match status" value="1"/>
</dbReference>
<keyword evidence="17" id="KW-0469">Meiosis</keyword>
<keyword evidence="12" id="KW-0067">ATP-binding</keyword>
<keyword evidence="10" id="KW-0378">Hydrolase</keyword>
<comment type="subunit">
    <text evidence="20">Component of the MRN complex composed of two heterodimers RAD50 and MRE11 associated with a single NBS1.</text>
</comment>
<evidence type="ECO:0000256" key="1">
    <source>
        <dbReference type="ARBA" id="ARBA00001947"/>
    </source>
</evidence>
<accession>A0ABD2YJ64</accession>
<feature type="coiled-coil region" evidence="22">
    <location>
        <begin position="507"/>
        <end position="629"/>
    </location>
</feature>
<dbReference type="InterPro" id="IPR004584">
    <property type="entry name" value="Rad50_eukaryotes"/>
</dbReference>
<feature type="coiled-coil region" evidence="22">
    <location>
        <begin position="987"/>
        <end position="1014"/>
    </location>
</feature>
<organism evidence="24 25">
    <name type="scientific">Cinchona calisaya</name>
    <dbReference type="NCBI Taxonomy" id="153742"/>
    <lineage>
        <taxon>Eukaryota</taxon>
        <taxon>Viridiplantae</taxon>
        <taxon>Streptophyta</taxon>
        <taxon>Embryophyta</taxon>
        <taxon>Tracheophyta</taxon>
        <taxon>Spermatophyta</taxon>
        <taxon>Magnoliopsida</taxon>
        <taxon>eudicotyledons</taxon>
        <taxon>Gunneridae</taxon>
        <taxon>Pentapetalae</taxon>
        <taxon>asterids</taxon>
        <taxon>lamiids</taxon>
        <taxon>Gentianales</taxon>
        <taxon>Rubiaceae</taxon>
        <taxon>Cinchonoideae</taxon>
        <taxon>Cinchoneae</taxon>
        <taxon>Cinchona</taxon>
    </lineage>
</organism>
<evidence type="ECO:0000256" key="11">
    <source>
        <dbReference type="ARBA" id="ARBA00022833"/>
    </source>
</evidence>
<evidence type="ECO:0000256" key="4">
    <source>
        <dbReference type="ARBA" id="ARBA00009439"/>
    </source>
</evidence>
<dbReference type="GO" id="GO:0005634">
    <property type="term" value="C:nucleus"/>
    <property type="evidence" value="ECO:0007669"/>
    <property type="project" value="UniProtKB-SubCell"/>
</dbReference>
<dbReference type="InterPro" id="IPR013134">
    <property type="entry name" value="Zn_hook_RAD50"/>
</dbReference>
<dbReference type="EMBL" id="JBJUIK010000013">
    <property type="protein sequence ID" value="KAL3506479.1"/>
    <property type="molecule type" value="Genomic_DNA"/>
</dbReference>
<name>A0ABD2YJ64_9GENT</name>
<keyword evidence="9" id="KW-0227">DNA damage</keyword>
<dbReference type="SUPFAM" id="SSF52540">
    <property type="entry name" value="P-loop containing nucleoside triphosphate hydrolases"/>
    <property type="match status" value="2"/>
</dbReference>
<gene>
    <name evidence="24" type="ORF">ACH5RR_031861</name>
</gene>
<keyword evidence="15" id="KW-0234">DNA repair</keyword>
<comment type="catalytic activity">
    <reaction evidence="19">
        <text>ATP + H2O = ADP + phosphate + H(+)</text>
        <dbReference type="Rhea" id="RHEA:13065"/>
        <dbReference type="ChEBI" id="CHEBI:15377"/>
        <dbReference type="ChEBI" id="CHEBI:15378"/>
        <dbReference type="ChEBI" id="CHEBI:30616"/>
        <dbReference type="ChEBI" id="CHEBI:43474"/>
        <dbReference type="ChEBI" id="CHEBI:456216"/>
    </reaction>
</comment>
<feature type="domain" description="Zinc-hook" evidence="23">
    <location>
        <begin position="648"/>
        <end position="747"/>
    </location>
</feature>
<keyword evidence="6" id="KW-0158">Chromosome</keyword>
<keyword evidence="8" id="KW-0547">Nucleotide-binding</keyword>
<dbReference type="Pfam" id="PF13476">
    <property type="entry name" value="AAA_23"/>
    <property type="match status" value="1"/>
</dbReference>
<evidence type="ECO:0000256" key="18">
    <source>
        <dbReference type="ARBA" id="ARBA00023306"/>
    </source>
</evidence>
<dbReference type="Gene3D" id="3.40.50.300">
    <property type="entry name" value="P-loop containing nucleotide triphosphate hydrolases"/>
    <property type="match status" value="2"/>
</dbReference>
<dbReference type="FunFam" id="3.40.50.300:FF:001649">
    <property type="entry name" value="DNA repair protein RAD50"/>
    <property type="match status" value="1"/>
</dbReference>
<dbReference type="NCBIfam" id="TIGR00606">
    <property type="entry name" value="rad50"/>
    <property type="match status" value="1"/>
</dbReference>
<sequence>MSTVDKMLIKGIRSFDPENKNVITFYKPLTLIVGPNGAGKTTIIECLKVACSGELPPNARSGQSFIHDPKVAGETETKGQIKLRFKTAAGKDVVCIRSFQLTQKATKMEYKALESVLQTINPHTGEKVCLSYRCADMDREIPALMGVSKAILENVVFVHQDEANWPLQDPSTLKKKFDDIFSATRYTKALDVIKKLHKDQAQEIKAYKLKLENLQTLKDAAYKLRESIASDQDKTESLKSQMQELENDIQSLDRNIHNTEVTLKDLRKIQEQIATKSAERSTLFKEQQRQYAALAEENEDTDEELKEWKTKFEERIAILESKSSKLDREMNDTDTKISFLKQTITDNIWDTSKLQTEAEAHMSLKNDRDIKIQRLFERHNLGVLPNSLFSEEVALNLTNRVRSRLKDLDKDLDDKKKSNLIELNAVWDQYMHANDRWKDIEAQKQAKAEIKSGIVKRVEEKENERDSFELQISNVNLSHLDEREKNMHIEVERKTKQLAEREFESIIRQKQSEIYSLEQKIKALSREKDIMAADSEDRVKLSLRKAELENLKKKHKKIMDEYKDKIRGVLKGRLPADKDLKKEISQVQRVSQAEFDDLNSKAREAEKEVNMLQMKIQEVNNNLSKLHKDLDSRRRFIDSKLQPLDQHSVGIDSYPKALDSSKEKRDVQKSKYNIADGMRQMFDPFEKVARAHHICPCCERPFSAEEEDEFVKKQRVKAASSAEHLKLLAVESSNADSQFQQLDKLRMVYEEYTKIGQESIPLAEKSLSELNEDLDQKNQALDDVLGVLAQIKAEKGSVDAVIQPVETADRLFQEIQTLQKQVDDLEYKLDFRGQGVKTMEEIQLELDSLQRTKDSLHNDVEKLREEQRYMENDLSNIQIRWHTLREEKVKAANTLHEVRKVEEELDRLMEQKSQIELDEKHLAEALGPLLKEKEKLKRDHDDLKVKLDCEYEEQAKLKGNYQQEVDKLLDITSEIRKYYDLRKGERLKELQEKHAQAESQLRSCETRREEISVELNKSKDLMRNQDQLRRNIEDNLNYRKIKADVDELTHEIELLEDQILKIGGLSAIEAELAKLAQERERLLSELNRCRGTMAVYRSNISTYQIDLKQAQYKDIDKRYFDQLIQLKTTEMANKDLDRYYNALDKALMRFHTMKMEEINKIIRELWQQTYRGQDIDCIRIHSDSEGVGTRSYSYKVLMQTGDAELEMRGRCSAGQKVLASLIIRLALAETFCLNCGILALDEPTTNLDAPNSESLAAALLRIMEDRKGQENFQLIVITHDERFAQLIGQRQHAEKYYRISKDDHQHSIIEAQEIFD</sequence>
<feature type="coiled-coil region" evidence="22">
    <location>
        <begin position="197"/>
        <end position="329"/>
    </location>
</feature>
<comment type="similarity">
    <text evidence="4">Belongs to the SMC family. RAD50 subfamily.</text>
</comment>
<protein>
    <recommendedName>
        <fullName evidence="5">DNA repair protein RAD50</fullName>
    </recommendedName>
</protein>
<evidence type="ECO:0000256" key="9">
    <source>
        <dbReference type="ARBA" id="ARBA00022763"/>
    </source>
</evidence>
<feature type="binding site" evidence="21">
    <location>
        <position position="695"/>
    </location>
    <ligand>
        <name>Zn(2+)</name>
        <dbReference type="ChEBI" id="CHEBI:29105"/>
    </ligand>
</feature>
<evidence type="ECO:0000256" key="7">
    <source>
        <dbReference type="ARBA" id="ARBA00022723"/>
    </source>
</evidence>
<keyword evidence="7 21" id="KW-0479">Metal-binding</keyword>
<evidence type="ECO:0000256" key="8">
    <source>
        <dbReference type="ARBA" id="ARBA00022741"/>
    </source>
</evidence>
<keyword evidence="16" id="KW-0539">Nucleus</keyword>
<keyword evidence="14 22" id="KW-0175">Coiled coil</keyword>
<evidence type="ECO:0000256" key="2">
    <source>
        <dbReference type="ARBA" id="ARBA00004123"/>
    </source>
</evidence>
<evidence type="ECO:0000259" key="23">
    <source>
        <dbReference type="PROSITE" id="PS51131"/>
    </source>
</evidence>
<evidence type="ECO:0000256" key="12">
    <source>
        <dbReference type="ARBA" id="ARBA00022840"/>
    </source>
</evidence>
<reference evidence="24 25" key="1">
    <citation type="submission" date="2024-11" db="EMBL/GenBank/DDBJ databases">
        <title>A near-complete genome assembly of Cinchona calisaya.</title>
        <authorList>
            <person name="Lian D.C."/>
            <person name="Zhao X.W."/>
            <person name="Wei L."/>
        </authorList>
    </citation>
    <scope>NUCLEOTIDE SEQUENCE [LARGE SCALE GENOMIC DNA]</scope>
    <source>
        <tissue evidence="24">Nenye</tissue>
    </source>
</reference>
<evidence type="ECO:0000256" key="15">
    <source>
        <dbReference type="ARBA" id="ARBA00023204"/>
    </source>
</evidence>
<evidence type="ECO:0000256" key="22">
    <source>
        <dbReference type="SAM" id="Coils"/>
    </source>
</evidence>
<keyword evidence="18" id="KW-0131">Cell cycle</keyword>
<proteinExistence type="inferred from homology"/>
<feature type="coiled-coil region" evidence="22">
    <location>
        <begin position="1038"/>
        <end position="1092"/>
    </location>
</feature>